<feature type="transmembrane region" description="Helical" evidence="2">
    <location>
        <begin position="404"/>
        <end position="426"/>
    </location>
</feature>
<feature type="compositionally biased region" description="Polar residues" evidence="1">
    <location>
        <begin position="264"/>
        <end position="280"/>
    </location>
</feature>
<comment type="caution">
    <text evidence="4">The sequence shown here is derived from an EMBL/GenBank/DDBJ whole genome shotgun (WGS) entry which is preliminary data.</text>
</comment>
<evidence type="ECO:0000256" key="3">
    <source>
        <dbReference type="SAM" id="SignalP"/>
    </source>
</evidence>
<dbReference type="PANTHER" id="PTHR28673:SF1">
    <property type="entry name" value="TRANSMEMBRANE PROTEIN 108"/>
    <property type="match status" value="1"/>
</dbReference>
<feature type="signal peptide" evidence="3">
    <location>
        <begin position="1"/>
        <end position="28"/>
    </location>
</feature>
<evidence type="ECO:0008006" key="6">
    <source>
        <dbReference type="Google" id="ProtNLM"/>
    </source>
</evidence>
<proteinExistence type="predicted"/>
<evidence type="ECO:0000256" key="1">
    <source>
        <dbReference type="SAM" id="MobiDB-lite"/>
    </source>
</evidence>
<evidence type="ECO:0000256" key="2">
    <source>
        <dbReference type="SAM" id="Phobius"/>
    </source>
</evidence>
<dbReference type="GO" id="GO:0010008">
    <property type="term" value="C:endosome membrane"/>
    <property type="evidence" value="ECO:0007669"/>
    <property type="project" value="TreeGrafter"/>
</dbReference>
<dbReference type="AlphaFoldDB" id="A0A9D3QIA7"/>
<feature type="compositionally biased region" description="Polar residues" evidence="1">
    <location>
        <begin position="350"/>
        <end position="365"/>
    </location>
</feature>
<dbReference type="GO" id="GO:0014069">
    <property type="term" value="C:postsynaptic density"/>
    <property type="evidence" value="ECO:0007669"/>
    <property type="project" value="TreeGrafter"/>
</dbReference>
<dbReference type="GO" id="GO:0097106">
    <property type="term" value="P:postsynaptic density organization"/>
    <property type="evidence" value="ECO:0007669"/>
    <property type="project" value="TreeGrafter"/>
</dbReference>
<sequence length="508" mass="52783">MKRSLQVLRCRLLSVLAILAVPAGLLSSAEELFPSQTPQESGSMPQQSQPPAPFLDPASWDEGSSSGTWDTRAVRSTAAFGLTGSSRAGYSSVHSAQPSMSSRTEASGWAQSAGSVSAAAESSGRTALDPGSARPVTEPAPSAGVAWSTGPPAGRGDAPESVRTLQTAPFEEPRLEEPTDSSGPLYTSGLHLLTSSSSAFDRAPSEPAGTTPDELAPPHSITLREALPPQQEGGGGTPETLPSHTAPPAATPPSTPPSFSTLSDRSTTAESVATTPSTTDGAGAPPANTTDALGRATHAFSSDGNSTDFHWLEGNATDPVRSEVNSTDRYPGPDGSVAAMPRGGQPPRGNGSSTTQPPSTATGNFLNRLVPAATSGPRGPSNHSGPALDPSRPHASICLGKMDIVWIVLAISVPVSSCSVLLTVCCMKRKKKASSQENNLSYWNNTITMDYFNRHAVELPREIQSLETAEEQETCLPPNGDYPDSGMVLVNPFCQETLFINTDKASDI</sequence>
<keyword evidence="2" id="KW-1133">Transmembrane helix</keyword>
<feature type="chain" id="PRO_5038448521" description="Transmembrane protein 108" evidence="3">
    <location>
        <begin position="29"/>
        <end position="508"/>
    </location>
</feature>
<feature type="compositionally biased region" description="Low complexity" evidence="1">
    <location>
        <begin position="106"/>
        <end position="124"/>
    </location>
</feature>
<dbReference type="EMBL" id="JAFDVH010000002">
    <property type="protein sequence ID" value="KAG7488821.1"/>
    <property type="molecule type" value="Genomic_DNA"/>
</dbReference>
<feature type="compositionally biased region" description="Polar residues" evidence="1">
    <location>
        <begin position="299"/>
        <end position="308"/>
    </location>
</feature>
<dbReference type="InterPro" id="IPR031508">
    <property type="entry name" value="TMEM108"/>
</dbReference>
<keyword evidence="2" id="KW-0812">Transmembrane</keyword>
<dbReference type="OrthoDB" id="9944393at2759"/>
<feature type="region of interest" description="Disordered" evidence="1">
    <location>
        <begin position="84"/>
        <end position="390"/>
    </location>
</feature>
<organism evidence="4 5">
    <name type="scientific">Megalops atlanticus</name>
    <name type="common">Tarpon</name>
    <name type="synonym">Clupea gigantea</name>
    <dbReference type="NCBI Taxonomy" id="7932"/>
    <lineage>
        <taxon>Eukaryota</taxon>
        <taxon>Metazoa</taxon>
        <taxon>Chordata</taxon>
        <taxon>Craniata</taxon>
        <taxon>Vertebrata</taxon>
        <taxon>Euteleostomi</taxon>
        <taxon>Actinopterygii</taxon>
        <taxon>Neopterygii</taxon>
        <taxon>Teleostei</taxon>
        <taxon>Elopiformes</taxon>
        <taxon>Megalopidae</taxon>
        <taxon>Megalops</taxon>
    </lineage>
</organism>
<keyword evidence="3" id="KW-0732">Signal</keyword>
<protein>
    <recommendedName>
        <fullName evidence="6">Transmembrane protein 108</fullName>
    </recommendedName>
</protein>
<evidence type="ECO:0000313" key="4">
    <source>
        <dbReference type="EMBL" id="KAG7488821.1"/>
    </source>
</evidence>
<dbReference type="Proteomes" id="UP001046870">
    <property type="component" value="Chromosome 2"/>
</dbReference>
<dbReference type="Pfam" id="PF15759">
    <property type="entry name" value="TMEM108"/>
    <property type="match status" value="1"/>
</dbReference>
<dbReference type="GO" id="GO:1904115">
    <property type="term" value="C:axon cytoplasm"/>
    <property type="evidence" value="ECO:0007669"/>
    <property type="project" value="GOC"/>
</dbReference>
<dbReference type="PANTHER" id="PTHR28673">
    <property type="entry name" value="TRANSMEMBRANE PROTEIN 108"/>
    <property type="match status" value="1"/>
</dbReference>
<feature type="compositionally biased region" description="Low complexity" evidence="1">
    <location>
        <begin position="185"/>
        <end position="198"/>
    </location>
</feature>
<feature type="compositionally biased region" description="Polar residues" evidence="1">
    <location>
        <begin position="84"/>
        <end position="105"/>
    </location>
</feature>
<feature type="region of interest" description="Disordered" evidence="1">
    <location>
        <begin position="34"/>
        <end position="72"/>
    </location>
</feature>
<evidence type="ECO:0000313" key="5">
    <source>
        <dbReference type="Proteomes" id="UP001046870"/>
    </source>
</evidence>
<dbReference type="GO" id="GO:0005769">
    <property type="term" value="C:early endosome"/>
    <property type="evidence" value="ECO:0007669"/>
    <property type="project" value="TreeGrafter"/>
</dbReference>
<reference evidence="4" key="1">
    <citation type="submission" date="2021-01" db="EMBL/GenBank/DDBJ databases">
        <authorList>
            <person name="Zahm M."/>
            <person name="Roques C."/>
            <person name="Cabau C."/>
            <person name="Klopp C."/>
            <person name="Donnadieu C."/>
            <person name="Jouanno E."/>
            <person name="Lampietro C."/>
            <person name="Louis A."/>
            <person name="Herpin A."/>
            <person name="Echchiki A."/>
            <person name="Berthelot C."/>
            <person name="Parey E."/>
            <person name="Roest-Crollius H."/>
            <person name="Braasch I."/>
            <person name="Postlethwait J."/>
            <person name="Bobe J."/>
            <person name="Montfort J."/>
            <person name="Bouchez O."/>
            <person name="Begum T."/>
            <person name="Mejri S."/>
            <person name="Adams A."/>
            <person name="Chen W.-J."/>
            <person name="Guiguen Y."/>
        </authorList>
    </citation>
    <scope>NUCLEOTIDE SEQUENCE</scope>
    <source>
        <strain evidence="4">YG-15Mar2019-1</strain>
        <tissue evidence="4">Brain</tissue>
    </source>
</reference>
<keyword evidence="2" id="KW-0472">Membrane</keyword>
<feature type="compositionally biased region" description="Polar residues" evidence="1">
    <location>
        <begin position="34"/>
        <end position="47"/>
    </location>
</feature>
<accession>A0A9D3QIA7</accession>
<gene>
    <name evidence="4" type="ORF">MATL_G00037930</name>
</gene>
<dbReference type="GO" id="GO:0097484">
    <property type="term" value="P:dendrite extension"/>
    <property type="evidence" value="ECO:0007669"/>
    <property type="project" value="TreeGrafter"/>
</dbReference>
<name>A0A9D3QIA7_MEGAT</name>
<keyword evidence="5" id="KW-1185">Reference proteome</keyword>
<dbReference type="GO" id="GO:0008090">
    <property type="term" value="P:retrograde axonal transport"/>
    <property type="evidence" value="ECO:0007669"/>
    <property type="project" value="TreeGrafter"/>
</dbReference>
<feature type="compositionally biased region" description="Low complexity" evidence="1">
    <location>
        <begin position="238"/>
        <end position="248"/>
    </location>
</feature>